<proteinExistence type="predicted"/>
<feature type="region of interest" description="Disordered" evidence="1">
    <location>
        <begin position="1"/>
        <end position="96"/>
    </location>
</feature>
<protein>
    <submittedName>
        <fullName evidence="2">Uncharacterized protein</fullName>
    </submittedName>
</protein>
<accession>A0ABP0D4K2</accession>
<keyword evidence="3" id="KW-1185">Reference proteome</keyword>
<evidence type="ECO:0000313" key="2">
    <source>
        <dbReference type="EMBL" id="CAK7263134.1"/>
    </source>
</evidence>
<sequence length="440" mass="48077">MMSYAYGNSCTGLPQPASMSQQQQSQSPQSSQMYSSSTHHQQLSNGYFDDLTRQLASASSTLRRRHSRSSHYGTKTTGPAMRIVKPRSANNSPQSSVIMQHRNRVAASQDASTFTSPHQIPQQPLPSPNYFAVNHGTGSVEAPTFRPSRPVSWHPSSTYLMPTQYPAQHTHQSLAGNVQISAQMSAYATPALTTADYEPFPSLQPFTLSPCAYSNQTSPSTAFSPYSGSHDYMTTTGHYYSPNPWALSPSINTTGAMFDKLPSPVELPASMTSQHYQQTPSYLDLQPPTQAYSHPGMGPSSACDWTATSAQGFIAPRTPPDSSYFSAVEQAHARIPSQSSLLSCQEQDDDHQEGEILVGMGLYDPPEKEVMDPILQNYRSSVAQLLGAAYTFPEPVGKGLKLEDAWEPPENLDGDEDSDNDEDRDAEGEDQQAIFDILST</sequence>
<feature type="compositionally biased region" description="Low complexity" evidence="1">
    <location>
        <begin position="18"/>
        <end position="42"/>
    </location>
</feature>
<feature type="region of interest" description="Disordered" evidence="1">
    <location>
        <begin position="400"/>
        <end position="440"/>
    </location>
</feature>
<dbReference type="Proteomes" id="UP001642501">
    <property type="component" value="Unassembled WGS sequence"/>
</dbReference>
<feature type="compositionally biased region" description="Polar residues" evidence="1">
    <location>
        <begin position="1"/>
        <end position="12"/>
    </location>
</feature>
<evidence type="ECO:0000313" key="3">
    <source>
        <dbReference type="Proteomes" id="UP001642501"/>
    </source>
</evidence>
<dbReference type="EMBL" id="CAWUOM010000003">
    <property type="protein sequence ID" value="CAK7263134.1"/>
    <property type="molecule type" value="Genomic_DNA"/>
</dbReference>
<gene>
    <name evidence="2" type="ORF">SEPCBS57363_000413</name>
</gene>
<reference evidence="2 3" key="1">
    <citation type="submission" date="2024-01" db="EMBL/GenBank/DDBJ databases">
        <authorList>
            <person name="Allen C."/>
            <person name="Tagirdzhanova G."/>
        </authorList>
    </citation>
    <scope>NUCLEOTIDE SEQUENCE [LARGE SCALE GENOMIC DNA]</scope>
    <source>
        <strain evidence="2 3">CBS 573.63</strain>
    </source>
</reference>
<comment type="caution">
    <text evidence="2">The sequence shown here is derived from an EMBL/GenBank/DDBJ whole genome shotgun (WGS) entry which is preliminary data.</text>
</comment>
<evidence type="ECO:0000256" key="1">
    <source>
        <dbReference type="SAM" id="MobiDB-lite"/>
    </source>
</evidence>
<organism evidence="2 3">
    <name type="scientific">Sporothrix epigloea</name>
    <dbReference type="NCBI Taxonomy" id="1892477"/>
    <lineage>
        <taxon>Eukaryota</taxon>
        <taxon>Fungi</taxon>
        <taxon>Dikarya</taxon>
        <taxon>Ascomycota</taxon>
        <taxon>Pezizomycotina</taxon>
        <taxon>Sordariomycetes</taxon>
        <taxon>Sordariomycetidae</taxon>
        <taxon>Ophiostomatales</taxon>
        <taxon>Ophiostomataceae</taxon>
        <taxon>Sporothrix</taxon>
    </lineage>
</organism>
<name>A0ABP0D4K2_9PEZI</name>
<feature type="compositionally biased region" description="Acidic residues" evidence="1">
    <location>
        <begin position="405"/>
        <end position="430"/>
    </location>
</feature>